<dbReference type="InterPro" id="IPR017927">
    <property type="entry name" value="FAD-bd_FR_type"/>
</dbReference>
<dbReference type="SUPFAM" id="SSF52343">
    <property type="entry name" value="Ferredoxin reductase-like, C-terminal NADP-linked domain"/>
    <property type="match status" value="1"/>
</dbReference>
<dbReference type="Pfam" id="PF00175">
    <property type="entry name" value="NAD_binding_1"/>
    <property type="match status" value="1"/>
</dbReference>
<evidence type="ECO:0000256" key="6">
    <source>
        <dbReference type="ARBA" id="ARBA00023002"/>
    </source>
</evidence>
<evidence type="ECO:0000256" key="5">
    <source>
        <dbReference type="ARBA" id="ARBA00022827"/>
    </source>
</evidence>
<evidence type="ECO:0000256" key="7">
    <source>
        <dbReference type="ARBA" id="ARBA00023004"/>
    </source>
</evidence>
<dbReference type="InterPro" id="IPR036010">
    <property type="entry name" value="2Fe-2S_ferredoxin-like_sf"/>
</dbReference>
<protein>
    <submittedName>
        <fullName evidence="12">Hybrid-cluster NAD(P)-dependent oxidoreductase</fullName>
    </submittedName>
</protein>
<dbReference type="Pfam" id="PF00970">
    <property type="entry name" value="FAD_binding_6"/>
    <property type="match status" value="1"/>
</dbReference>
<evidence type="ECO:0000259" key="10">
    <source>
        <dbReference type="PROSITE" id="PS51085"/>
    </source>
</evidence>
<dbReference type="CDD" id="cd00207">
    <property type="entry name" value="fer2"/>
    <property type="match status" value="1"/>
</dbReference>
<keyword evidence="4" id="KW-0479">Metal-binding</keyword>
<dbReference type="InterPro" id="IPR012675">
    <property type="entry name" value="Beta-grasp_dom_sf"/>
</dbReference>
<comment type="similarity">
    <text evidence="9">In the N-terminal section; belongs to the FAD-binding oxidoreductase type 6 family.</text>
</comment>
<keyword evidence="6" id="KW-0560">Oxidoreductase</keyword>
<evidence type="ECO:0000256" key="1">
    <source>
        <dbReference type="ARBA" id="ARBA00001974"/>
    </source>
</evidence>
<evidence type="ECO:0000313" key="12">
    <source>
        <dbReference type="EMBL" id="OOY12246.1"/>
    </source>
</evidence>
<evidence type="ECO:0000256" key="2">
    <source>
        <dbReference type="ARBA" id="ARBA00022630"/>
    </source>
</evidence>
<dbReference type="InterPro" id="IPR006058">
    <property type="entry name" value="2Fe2S_fd_BS"/>
</dbReference>
<proteinExistence type="inferred from homology"/>
<dbReference type="Gene3D" id="3.10.20.30">
    <property type="match status" value="1"/>
</dbReference>
<sequence>MSAADDAGIWTDSEPLECCAVVPEAPNTVTFSFVAPSGAMFRYLPGQFLTLELPVPGGPLWRTYTISSSPSRPLGISITVKAQEGSLGTRWMLDNLNPGVKIKAMGPAGVFTLPPKERKKYLFISAGSGITPTLSMTTYLYDRGTDIDVCFVTCARRPSEIIARQRLENMAARVPGLKLHFLVSEDDPYHVWTGYRGRLNQIMIGLMASDYLEREIYCCGPESFMTSVREMLIGLGYDMDRYHQESFAAPAETADEVPETDDLVPDMTASAQLHFKRSGVTAQCSEADTVLGVARRAGIVIPSGCTFGVCGTCKTRKLKGNVHMVHNGGISEDDVAAGYILACCSKPIGEVEVEV</sequence>
<keyword evidence="5" id="KW-0274">FAD</keyword>
<organism evidence="12 13">
    <name type="scientific">Thioclava marina</name>
    <dbReference type="NCBI Taxonomy" id="1915077"/>
    <lineage>
        <taxon>Bacteria</taxon>
        <taxon>Pseudomonadati</taxon>
        <taxon>Pseudomonadota</taxon>
        <taxon>Alphaproteobacteria</taxon>
        <taxon>Rhodobacterales</taxon>
        <taxon>Paracoccaceae</taxon>
        <taxon>Thioclava</taxon>
    </lineage>
</organism>
<keyword evidence="3" id="KW-0001">2Fe-2S</keyword>
<evidence type="ECO:0000313" key="13">
    <source>
        <dbReference type="Proteomes" id="UP000242224"/>
    </source>
</evidence>
<evidence type="ECO:0000259" key="11">
    <source>
        <dbReference type="PROSITE" id="PS51384"/>
    </source>
</evidence>
<dbReference type="Pfam" id="PF00111">
    <property type="entry name" value="Fer2"/>
    <property type="match status" value="1"/>
</dbReference>
<dbReference type="PROSITE" id="PS51085">
    <property type="entry name" value="2FE2S_FER_2"/>
    <property type="match status" value="1"/>
</dbReference>
<evidence type="ECO:0000256" key="8">
    <source>
        <dbReference type="ARBA" id="ARBA00023014"/>
    </source>
</evidence>
<dbReference type="Gene3D" id="3.40.50.80">
    <property type="entry name" value="Nucleotide-binding domain of ferredoxin-NADP reductase (FNR) module"/>
    <property type="match status" value="1"/>
</dbReference>
<feature type="domain" description="2Fe-2S ferredoxin-type" evidence="10">
    <location>
        <begin position="271"/>
        <end position="355"/>
    </location>
</feature>
<comment type="cofactor">
    <cofactor evidence="1">
        <name>FAD</name>
        <dbReference type="ChEBI" id="CHEBI:57692"/>
    </cofactor>
</comment>
<keyword evidence="2" id="KW-0285">Flavoprotein</keyword>
<keyword evidence="13" id="KW-1185">Reference proteome</keyword>
<dbReference type="SUPFAM" id="SSF63380">
    <property type="entry name" value="Riboflavin synthase domain-like"/>
    <property type="match status" value="1"/>
</dbReference>
<dbReference type="PANTHER" id="PTHR47354">
    <property type="entry name" value="NADH OXIDOREDUCTASE HCR"/>
    <property type="match status" value="1"/>
</dbReference>
<accession>A0ABX3ML03</accession>
<evidence type="ECO:0000256" key="3">
    <source>
        <dbReference type="ARBA" id="ARBA00022714"/>
    </source>
</evidence>
<dbReference type="PRINTS" id="PR00410">
    <property type="entry name" value="PHEHYDRXLASE"/>
</dbReference>
<dbReference type="InterPro" id="IPR050415">
    <property type="entry name" value="MRET"/>
</dbReference>
<dbReference type="InterPro" id="IPR001041">
    <property type="entry name" value="2Fe-2S_ferredoxin-type"/>
</dbReference>
<name>A0ABX3ML03_9RHOB</name>
<comment type="caution">
    <text evidence="12">The sequence shown here is derived from an EMBL/GenBank/DDBJ whole genome shotgun (WGS) entry which is preliminary data.</text>
</comment>
<dbReference type="Proteomes" id="UP000242224">
    <property type="component" value="Unassembled WGS sequence"/>
</dbReference>
<dbReference type="PROSITE" id="PS51384">
    <property type="entry name" value="FAD_FR"/>
    <property type="match status" value="1"/>
</dbReference>
<gene>
    <name evidence="12" type="ORF">BMG00_12055</name>
</gene>
<dbReference type="Gene3D" id="2.40.30.10">
    <property type="entry name" value="Translation factors"/>
    <property type="match status" value="1"/>
</dbReference>
<dbReference type="CDD" id="cd06215">
    <property type="entry name" value="FNR_iron_sulfur_binding_1"/>
    <property type="match status" value="1"/>
</dbReference>
<dbReference type="InterPro" id="IPR001433">
    <property type="entry name" value="OxRdtase_FAD/NAD-bd"/>
</dbReference>
<feature type="domain" description="FAD-binding FR-type" evidence="11">
    <location>
        <begin position="11"/>
        <end position="114"/>
    </location>
</feature>
<dbReference type="PANTHER" id="PTHR47354:SF6">
    <property type="entry name" value="NADH OXIDOREDUCTASE HCR"/>
    <property type="match status" value="1"/>
</dbReference>
<keyword evidence="8" id="KW-0411">Iron-sulfur</keyword>
<reference evidence="12 13" key="1">
    <citation type="submission" date="2016-11" db="EMBL/GenBank/DDBJ databases">
        <title>A multilocus sequence analysis scheme for characterization of bacteria in the genus Thioclava.</title>
        <authorList>
            <person name="Liu Y."/>
            <person name="Shao Z."/>
        </authorList>
    </citation>
    <scope>NUCLEOTIDE SEQUENCE [LARGE SCALE GENOMIC DNA]</scope>
    <source>
        <strain evidence="12 13">11.10-0-13</strain>
    </source>
</reference>
<dbReference type="InterPro" id="IPR017938">
    <property type="entry name" value="Riboflavin_synthase-like_b-brl"/>
</dbReference>
<dbReference type="InterPro" id="IPR008333">
    <property type="entry name" value="Cbr1-like_FAD-bd_dom"/>
</dbReference>
<keyword evidence="7" id="KW-0408">Iron</keyword>
<dbReference type="PROSITE" id="PS00197">
    <property type="entry name" value="2FE2S_FER_1"/>
    <property type="match status" value="1"/>
</dbReference>
<evidence type="ECO:0000256" key="4">
    <source>
        <dbReference type="ARBA" id="ARBA00022723"/>
    </source>
</evidence>
<dbReference type="SUPFAM" id="SSF54292">
    <property type="entry name" value="2Fe-2S ferredoxin-like"/>
    <property type="match status" value="1"/>
</dbReference>
<dbReference type="EMBL" id="MPZS01000002">
    <property type="protein sequence ID" value="OOY12246.1"/>
    <property type="molecule type" value="Genomic_DNA"/>
</dbReference>
<dbReference type="InterPro" id="IPR039261">
    <property type="entry name" value="FNR_nucleotide-bd"/>
</dbReference>
<evidence type="ECO:0000256" key="9">
    <source>
        <dbReference type="ARBA" id="ARBA00061434"/>
    </source>
</evidence>